<dbReference type="Gene3D" id="3.60.15.10">
    <property type="entry name" value="Ribonuclease Z/Hydroxyacylglutathione hydrolase-like"/>
    <property type="match status" value="1"/>
</dbReference>
<reference evidence="1 2" key="1">
    <citation type="submission" date="2014-04" db="EMBL/GenBank/DDBJ databases">
        <authorList>
            <consortium name="DOE Joint Genome Institute"/>
            <person name="Kuo A."/>
            <person name="Tarkka M."/>
            <person name="Buscot F."/>
            <person name="Kohler A."/>
            <person name="Nagy L.G."/>
            <person name="Floudas D."/>
            <person name="Copeland A."/>
            <person name="Barry K.W."/>
            <person name="Cichocki N."/>
            <person name="Veneault-Fourrey C."/>
            <person name="LaButti K."/>
            <person name="Lindquist E.A."/>
            <person name="Lipzen A."/>
            <person name="Lundell T."/>
            <person name="Morin E."/>
            <person name="Murat C."/>
            <person name="Sun H."/>
            <person name="Tunlid A."/>
            <person name="Henrissat B."/>
            <person name="Grigoriev I.V."/>
            <person name="Hibbett D.S."/>
            <person name="Martin F."/>
            <person name="Nordberg H.P."/>
            <person name="Cantor M.N."/>
            <person name="Hua S.X."/>
        </authorList>
    </citation>
    <scope>NUCLEOTIDE SEQUENCE [LARGE SCALE GENOMIC DNA]</scope>
    <source>
        <strain evidence="1 2">F 1598</strain>
    </source>
</reference>
<dbReference type="Proteomes" id="UP000054166">
    <property type="component" value="Unassembled WGS sequence"/>
</dbReference>
<dbReference type="InterPro" id="IPR036866">
    <property type="entry name" value="RibonucZ/Hydroxyglut_hydro"/>
</dbReference>
<protein>
    <recommendedName>
        <fullName evidence="3">Metallo-beta-lactamase domain-containing protein</fullName>
    </recommendedName>
</protein>
<dbReference type="OrthoDB" id="10250730at2759"/>
<sequence length="168" mass="18747">MCCLGFGAKEGPCTFLCHGIIPPIDVFNAREQNLSYDDKTKKMISTISTRSPYSAVDILHSNRYDLSAINTVMLSHCHFDHVGDFTTFEPSTALYLGPISHSDKPILSDIARALQVDEAKLAKHRIEFMSDVHKDRWIDVGCLKGVDYWGNGSFYILSTPGVSRFQAT</sequence>
<gene>
    <name evidence="1" type="ORF">PILCRDRAFT_219284</name>
</gene>
<keyword evidence="2" id="KW-1185">Reference proteome</keyword>
<evidence type="ECO:0000313" key="2">
    <source>
        <dbReference type="Proteomes" id="UP000054166"/>
    </source>
</evidence>
<dbReference type="STRING" id="765440.A0A0C3BRY1"/>
<dbReference type="EMBL" id="KN832975">
    <property type="protein sequence ID" value="KIM89273.1"/>
    <property type="molecule type" value="Genomic_DNA"/>
</dbReference>
<dbReference type="AlphaFoldDB" id="A0A0C3BRY1"/>
<organism evidence="1 2">
    <name type="scientific">Piloderma croceum (strain F 1598)</name>
    <dbReference type="NCBI Taxonomy" id="765440"/>
    <lineage>
        <taxon>Eukaryota</taxon>
        <taxon>Fungi</taxon>
        <taxon>Dikarya</taxon>
        <taxon>Basidiomycota</taxon>
        <taxon>Agaricomycotina</taxon>
        <taxon>Agaricomycetes</taxon>
        <taxon>Agaricomycetidae</taxon>
        <taxon>Atheliales</taxon>
        <taxon>Atheliaceae</taxon>
        <taxon>Piloderma</taxon>
    </lineage>
</organism>
<dbReference type="InParanoid" id="A0A0C3BRY1"/>
<evidence type="ECO:0008006" key="3">
    <source>
        <dbReference type="Google" id="ProtNLM"/>
    </source>
</evidence>
<dbReference type="HOGENOM" id="CLU_1587127_0_0_1"/>
<name>A0A0C3BRY1_PILCF</name>
<dbReference type="SUPFAM" id="SSF56281">
    <property type="entry name" value="Metallo-hydrolase/oxidoreductase"/>
    <property type="match status" value="1"/>
</dbReference>
<reference evidence="2" key="2">
    <citation type="submission" date="2015-01" db="EMBL/GenBank/DDBJ databases">
        <title>Evolutionary Origins and Diversification of the Mycorrhizal Mutualists.</title>
        <authorList>
            <consortium name="DOE Joint Genome Institute"/>
            <consortium name="Mycorrhizal Genomics Consortium"/>
            <person name="Kohler A."/>
            <person name="Kuo A."/>
            <person name="Nagy L.G."/>
            <person name="Floudas D."/>
            <person name="Copeland A."/>
            <person name="Barry K.W."/>
            <person name="Cichocki N."/>
            <person name="Veneault-Fourrey C."/>
            <person name="LaButti K."/>
            <person name="Lindquist E.A."/>
            <person name="Lipzen A."/>
            <person name="Lundell T."/>
            <person name="Morin E."/>
            <person name="Murat C."/>
            <person name="Riley R."/>
            <person name="Ohm R."/>
            <person name="Sun H."/>
            <person name="Tunlid A."/>
            <person name="Henrissat B."/>
            <person name="Grigoriev I.V."/>
            <person name="Hibbett D.S."/>
            <person name="Martin F."/>
        </authorList>
    </citation>
    <scope>NUCLEOTIDE SEQUENCE [LARGE SCALE GENOMIC DNA]</scope>
    <source>
        <strain evidence="2">F 1598</strain>
    </source>
</reference>
<proteinExistence type="predicted"/>
<accession>A0A0C3BRY1</accession>
<evidence type="ECO:0000313" key="1">
    <source>
        <dbReference type="EMBL" id="KIM89273.1"/>
    </source>
</evidence>